<keyword evidence="5" id="KW-0496">Mitochondrion</keyword>
<reference evidence="9" key="1">
    <citation type="submission" date="2021-01" db="EMBL/GenBank/DDBJ databases">
        <authorList>
            <person name="Li R."/>
            <person name="Bekaert M."/>
        </authorList>
    </citation>
    <scope>NUCLEOTIDE SEQUENCE</scope>
    <source>
        <strain evidence="9">Farmed</strain>
    </source>
</reference>
<dbReference type="Pfam" id="PF09812">
    <property type="entry name" value="MRP-L28"/>
    <property type="match status" value="1"/>
</dbReference>
<protein>
    <recommendedName>
        <fullName evidence="7">Large ribosomal subunit protein mL40</fullName>
    </recommendedName>
    <alternativeName>
        <fullName evidence="8">39S ribosomal protein L40, mitochondrial</fullName>
    </alternativeName>
</protein>
<evidence type="ECO:0000256" key="5">
    <source>
        <dbReference type="ARBA" id="ARBA00023128"/>
    </source>
</evidence>
<evidence type="ECO:0000256" key="6">
    <source>
        <dbReference type="ARBA" id="ARBA00023274"/>
    </source>
</evidence>
<evidence type="ECO:0000313" key="9">
    <source>
        <dbReference type="EMBL" id="CAE1329128.1"/>
    </source>
</evidence>
<keyword evidence="10" id="KW-1185">Reference proteome</keyword>
<dbReference type="InterPro" id="IPR039145">
    <property type="entry name" value="Ribosomal_mL40_metazoa/plant"/>
</dbReference>
<evidence type="ECO:0000256" key="3">
    <source>
        <dbReference type="ARBA" id="ARBA00022946"/>
    </source>
</evidence>
<dbReference type="Proteomes" id="UP000597762">
    <property type="component" value="Unassembled WGS sequence"/>
</dbReference>
<comment type="subcellular location">
    <subcellularLocation>
        <location evidence="1">Mitochondrion</location>
    </subcellularLocation>
</comment>
<accession>A0A812ESE7</accession>
<dbReference type="GO" id="GO:0005762">
    <property type="term" value="C:mitochondrial large ribosomal subunit"/>
    <property type="evidence" value="ECO:0007669"/>
    <property type="project" value="InterPro"/>
</dbReference>
<keyword evidence="3" id="KW-0809">Transit peptide</keyword>
<evidence type="ECO:0000256" key="7">
    <source>
        <dbReference type="ARBA" id="ARBA00035192"/>
    </source>
</evidence>
<evidence type="ECO:0000256" key="8">
    <source>
        <dbReference type="ARBA" id="ARBA00083752"/>
    </source>
</evidence>
<dbReference type="InterPro" id="IPR019192">
    <property type="entry name" value="Ribosomal_mL40"/>
</dbReference>
<keyword evidence="4" id="KW-0689">Ribosomal protein</keyword>
<sequence>MFNMAASLGFLTKSLLNLRLSTTCYRWIHMQETPLNIHVTSALWGVPMKKKRKVDPQLAIMREQKKKRKIEKQIRRLEKYAQKLKPIEEIQISNQLQQETKLRQRRNTVISFEESEERVKLVKQWSQYQQKLFGEEMKALALAELAQQKALTELRKESEELYQMAIQMDAKLIPFKHEGPLYTVAISDYKAPDGEYNDISRKWD</sequence>
<dbReference type="FunFam" id="6.10.250.3440:FF:000001">
    <property type="entry name" value="Mitochondrial ribosomal protein L40"/>
    <property type="match status" value="1"/>
</dbReference>
<dbReference type="Gene3D" id="6.10.250.3440">
    <property type="match status" value="1"/>
</dbReference>
<dbReference type="AlphaFoldDB" id="A0A812ESE7"/>
<evidence type="ECO:0000256" key="1">
    <source>
        <dbReference type="ARBA" id="ARBA00004173"/>
    </source>
</evidence>
<dbReference type="PANTHER" id="PTHR13359">
    <property type="entry name" value="39S RIBOSOMAL PROTEIN L40, MITOCHONDRIAL"/>
    <property type="match status" value="1"/>
</dbReference>
<dbReference type="PANTHER" id="PTHR13359:SF2">
    <property type="entry name" value="LARGE RIBOSOMAL SUBUNIT PROTEIN ML40"/>
    <property type="match status" value="1"/>
</dbReference>
<gene>
    <name evidence="9" type="ORF">SPHA_78666</name>
</gene>
<evidence type="ECO:0000313" key="10">
    <source>
        <dbReference type="Proteomes" id="UP000597762"/>
    </source>
</evidence>
<name>A0A812ESE7_ACAPH</name>
<comment type="caution">
    <text evidence="9">The sequence shown here is derived from an EMBL/GenBank/DDBJ whole genome shotgun (WGS) entry which is preliminary data.</text>
</comment>
<comment type="similarity">
    <text evidence="2">Belongs to the mitochondrion-specific ribosomal protein mL40 family.</text>
</comment>
<dbReference type="EMBL" id="CAHIKZ030005547">
    <property type="protein sequence ID" value="CAE1329128.1"/>
    <property type="molecule type" value="Genomic_DNA"/>
</dbReference>
<evidence type="ECO:0000256" key="4">
    <source>
        <dbReference type="ARBA" id="ARBA00022980"/>
    </source>
</evidence>
<organism evidence="9 10">
    <name type="scientific">Acanthosepion pharaonis</name>
    <name type="common">Pharaoh cuttlefish</name>
    <name type="synonym">Sepia pharaonis</name>
    <dbReference type="NCBI Taxonomy" id="158019"/>
    <lineage>
        <taxon>Eukaryota</taxon>
        <taxon>Metazoa</taxon>
        <taxon>Spiralia</taxon>
        <taxon>Lophotrochozoa</taxon>
        <taxon>Mollusca</taxon>
        <taxon>Cephalopoda</taxon>
        <taxon>Coleoidea</taxon>
        <taxon>Decapodiformes</taxon>
        <taxon>Sepiida</taxon>
        <taxon>Sepiina</taxon>
        <taxon>Sepiidae</taxon>
        <taxon>Acanthosepion</taxon>
    </lineage>
</organism>
<keyword evidence="6" id="KW-0687">Ribonucleoprotein</keyword>
<dbReference type="OrthoDB" id="5977625at2759"/>
<proteinExistence type="inferred from homology"/>
<evidence type="ECO:0000256" key="2">
    <source>
        <dbReference type="ARBA" id="ARBA00009360"/>
    </source>
</evidence>